<reference evidence="13 17" key="5">
    <citation type="submission" date="2019-07" db="EMBL/GenBank/DDBJ databases">
        <title>Phenotypic and genotypic antimicrobial resistance traits of Vibrio cholerae non-O1/non-O139 isolated from a large Austrian lake frequently associated with cases of infection.</title>
        <authorList>
            <person name="Lepuschitz S."/>
            <person name="Baron S."/>
            <person name="Larvor E."/>
            <person name="Granier S."/>
            <person name="Pretzer C."/>
            <person name="Mach R.L."/>
            <person name="Farnleitner A.H."/>
            <person name="Ruppitsch W."/>
            <person name="Pleininger S."/>
            <person name="Indra A."/>
            <person name="Kirschner A.K.T."/>
        </authorList>
    </citation>
    <scope>NUCLEOTIDE SEQUENCE [LARGE SCALE GENOMIC DNA]</scope>
    <source>
        <strain evidence="13 17">A12JL36W90</strain>
    </source>
</reference>
<dbReference type="Gene3D" id="3.30.230.10">
    <property type="match status" value="1"/>
</dbReference>
<evidence type="ECO:0000313" key="17">
    <source>
        <dbReference type="Proteomes" id="UP000319979"/>
    </source>
</evidence>
<reference evidence="12 16" key="3">
    <citation type="submission" date="2019-02" db="EMBL/GenBank/DDBJ databases">
        <title>Genomic plasticity associated with the antimicrobial resistance in Vibrio cholerae.</title>
        <authorList>
            <person name="Verma J."/>
            <person name="Bag S."/>
            <person name="Saha B."/>
            <person name="Kumar P."/>
            <person name="Ghosh T.S."/>
            <person name="Dayal M."/>
            <person name="Senapati T."/>
            <person name="Mehra S."/>
            <person name="Dey P."/>
            <person name="Desigamani A."/>
            <person name="Kumar D."/>
            <person name="Rana P."/>
            <person name="Kumar B."/>
            <person name="Maiti T.K."/>
            <person name="Sharma N.C."/>
            <person name="Bhadra R.K."/>
            <person name="Mutreja A."/>
            <person name="Nair G.B."/>
            <person name="Ramamurthy T."/>
            <person name="Das B."/>
        </authorList>
    </citation>
    <scope>NUCLEOTIDE SEQUENCE [LARGE SCALE GENOMIC DNA]</scope>
    <source>
        <strain evidence="12 16">IDH06781</strain>
    </source>
</reference>
<evidence type="ECO:0000313" key="13">
    <source>
        <dbReference type="EMBL" id="TQP14856.1"/>
    </source>
</evidence>
<dbReference type="Proteomes" id="UP000266701">
    <property type="component" value="Unassembled WGS sequence"/>
</dbReference>
<dbReference type="EMBL" id="MCBA01000137">
    <property type="protein sequence ID" value="RGP88075.1"/>
    <property type="molecule type" value="Genomic_DNA"/>
</dbReference>
<keyword evidence="3 6" id="KW-0255">Endonuclease</keyword>
<evidence type="ECO:0000256" key="2">
    <source>
        <dbReference type="ARBA" id="ARBA00022722"/>
    </source>
</evidence>
<name>A0A0H8S2C8_VIBCL</name>
<dbReference type="EMBL" id="VIOS01000020">
    <property type="protein sequence ID" value="TQP14856.1"/>
    <property type="molecule type" value="Genomic_DNA"/>
</dbReference>
<dbReference type="InterPro" id="IPR014721">
    <property type="entry name" value="Ribsml_uS5_D2-typ_fold_subgr"/>
</dbReference>
<dbReference type="EMBL" id="VUAA01000021">
    <property type="protein sequence ID" value="KAA1253456.1"/>
    <property type="molecule type" value="Genomic_DNA"/>
</dbReference>
<protein>
    <recommendedName>
        <fullName evidence="6 7">Ribonuclease P protein component</fullName>
        <shortName evidence="6">RNase P protein</shortName>
        <shortName evidence="6">RNaseP protein</shortName>
        <ecNumber evidence="6 7">3.1.26.5</ecNumber>
    </recommendedName>
    <alternativeName>
        <fullName evidence="6">Protein C5</fullName>
    </alternativeName>
</protein>
<evidence type="ECO:0000313" key="15">
    <source>
        <dbReference type="Proteomes" id="UP000266701"/>
    </source>
</evidence>
<evidence type="ECO:0000256" key="6">
    <source>
        <dbReference type="HAMAP-Rule" id="MF_00227"/>
    </source>
</evidence>
<dbReference type="EMBL" id="JAHBND010000600">
    <property type="protein sequence ID" value="MBS7674798.1"/>
    <property type="molecule type" value="Genomic_DNA"/>
</dbReference>
<reference evidence="9" key="8">
    <citation type="submission" date="2023-08" db="EMBL/GenBank/DDBJ databases">
        <title>Vibrio cholerae Outbreaks in Tanzania Exemplify Founder Flush: Simultaneous Increases in Population Size and Genetic Diversity.</title>
        <authorList>
            <person name="Debes A.K."/>
            <person name="Mohammed A."/>
            <person name="Maseke I."/>
            <person name="Almeida M."/>
            <person name="Li S."/>
            <person name="Matimba H."/>
            <person name="Joachim A."/>
            <person name="Mizinduko M."/>
            <person name="Nyanga S."/>
            <person name="Kelly M."/>
            <person name="Kachwamba Y."/>
            <person name="Schaffer A.M."/>
            <person name="Nyanga A.S."/>
            <person name="Mghamba J."/>
            <person name="Mosha F.S."/>
            <person name="Sack D.A."/>
            <person name="Stine O.C."/>
        </authorList>
    </citation>
    <scope>NUCLEOTIDE SEQUENCE</scope>
    <source>
        <strain evidence="9">TDS0091212</strain>
    </source>
</reference>
<dbReference type="SMR" id="A0A0H8S2C8"/>
<evidence type="ECO:0000256" key="5">
    <source>
        <dbReference type="ARBA" id="ARBA00022884"/>
    </source>
</evidence>
<keyword evidence="2 6" id="KW-0540">Nuclease</keyword>
<dbReference type="NCBIfam" id="TIGR00188">
    <property type="entry name" value="rnpA"/>
    <property type="match status" value="1"/>
</dbReference>
<comment type="function">
    <text evidence="6">RNaseP catalyzes the removal of the 5'-leader sequence from pre-tRNA to produce the mature 5'-terminus. It can also cleave other RNA substrates such as 4.5S RNA. The protein component plays an auxiliary but essential role in vivo by binding to the 5'-leader sequence and broadening the substrate specificity of the ribozyme.</text>
</comment>
<reference evidence="10 20" key="2">
    <citation type="submission" date="2018-09" db="EMBL/GenBank/DDBJ databases">
        <title>Genomic epidemiology reveals two lineages of Vibrio cholerae that can cause global cholera epidemics despite absence of cholera toxin gene.</title>
        <authorList>
            <person name="Wang H."/>
            <person name="Zen W."/>
            <person name="Yu H."/>
            <person name="Zhang W."/>
            <person name="Pan J."/>
            <person name="Yang C."/>
            <person name="Cui Y."/>
        </authorList>
    </citation>
    <scope>NUCLEOTIDE SEQUENCE [LARGE SCALE GENOMIC DNA]</scope>
    <source>
        <strain evidence="10 20">00-1_S85</strain>
    </source>
</reference>
<dbReference type="OMA" id="LHQHELP"/>
<reference evidence="8 18" key="6">
    <citation type="submission" date="2019-09" db="EMBL/GenBank/DDBJ databases">
        <authorList>
            <person name="Kritzky A."/>
            <person name="Schelkanova E.Y."/>
            <person name="Alkhova Z.V."/>
            <person name="Smirnova N.I."/>
        </authorList>
    </citation>
    <scope>NUCLEOTIDE SEQUENCE [LARGE SCALE GENOMIC DNA]</scope>
    <source>
        <strain evidence="8 18">M1526</strain>
    </source>
</reference>
<accession>A0A0H8S2C8</accession>
<dbReference type="PANTHER" id="PTHR33992:SF1">
    <property type="entry name" value="RIBONUCLEASE P PROTEIN COMPONENT"/>
    <property type="match status" value="1"/>
</dbReference>
<evidence type="ECO:0000313" key="14">
    <source>
        <dbReference type="EMBL" id="TXX67552.1"/>
    </source>
</evidence>
<dbReference type="GO" id="GO:0042781">
    <property type="term" value="F:3'-tRNA processing endoribonuclease activity"/>
    <property type="evidence" value="ECO:0007669"/>
    <property type="project" value="TreeGrafter"/>
</dbReference>
<dbReference type="Proteomes" id="UP000471242">
    <property type="component" value="Unassembled WGS sequence"/>
</dbReference>
<reference evidence="14 19" key="4">
    <citation type="submission" date="2019-06" db="EMBL/GenBank/DDBJ databases">
        <title>Vibrio cholerae phylogeny based on whole-genome sequencing reveals genetic diversity and population strucutre.</title>
        <authorList>
            <person name="Zhiqiu Y."/>
            <person name="Bin L."/>
            <person name="Lingyan J."/>
        </authorList>
    </citation>
    <scope>NUCLEOTIDE SEQUENCE [LARGE SCALE GENOMIC DNA]</scope>
    <source>
        <strain evidence="14 19">N2814</strain>
    </source>
</reference>
<dbReference type="PANTHER" id="PTHR33992">
    <property type="entry name" value="RIBONUCLEASE P PROTEIN COMPONENT"/>
    <property type="match status" value="1"/>
</dbReference>
<dbReference type="Proteomes" id="UP000323819">
    <property type="component" value="Unassembled WGS sequence"/>
</dbReference>
<dbReference type="GO" id="GO:0000049">
    <property type="term" value="F:tRNA binding"/>
    <property type="evidence" value="ECO:0007669"/>
    <property type="project" value="UniProtKB-UniRule"/>
</dbReference>
<evidence type="ECO:0000313" key="16">
    <source>
        <dbReference type="Proteomes" id="UP000294145"/>
    </source>
</evidence>
<dbReference type="FunFam" id="3.30.230.10:FF:000016">
    <property type="entry name" value="Ribonuclease P protein component"/>
    <property type="match status" value="1"/>
</dbReference>
<reference evidence="11 15" key="1">
    <citation type="journal article" date="2017" name="Emerg. Infect. Dis.">
        <title>Carbapenemase VCC-1-Producing Vibrio cholerae in Coastal Waters of Germany.</title>
        <authorList>
            <person name="Hammerl J.A."/>
            <person name="Jackel C."/>
            <person name="Bortolaia V."/>
            <person name="Schwartz K."/>
            <person name="Bier N."/>
            <person name="Hendriksen R.S."/>
            <person name="Guerra B."/>
            <person name="Strauch E."/>
        </authorList>
    </citation>
    <scope>NUCLEOTIDE SEQUENCE [LARGE SCALE GENOMIC DNA]</scope>
    <source>
        <strain evidence="11 15">VN-2825</strain>
    </source>
</reference>
<comment type="caution">
    <text evidence="13">The sequence shown here is derived from an EMBL/GenBank/DDBJ whole genome shotgun (WGS) entry which is preliminary data.</text>
</comment>
<evidence type="ECO:0000256" key="3">
    <source>
        <dbReference type="ARBA" id="ARBA00022759"/>
    </source>
</evidence>
<keyword evidence="5 6" id="KW-0694">RNA-binding</keyword>
<dbReference type="Proteomes" id="UP001196338">
    <property type="component" value="Unassembled WGS sequence"/>
</dbReference>
<evidence type="ECO:0000313" key="12">
    <source>
        <dbReference type="EMBL" id="TBM42028.1"/>
    </source>
</evidence>
<evidence type="ECO:0000313" key="11">
    <source>
        <dbReference type="EMBL" id="RGP88075.1"/>
    </source>
</evidence>
<dbReference type="AlphaFoldDB" id="A0A0H8S2C8"/>
<dbReference type="EMBL" id="VSIJ01000001">
    <property type="protein sequence ID" value="TXX67552.1"/>
    <property type="molecule type" value="Genomic_DNA"/>
</dbReference>
<dbReference type="EMBL" id="SISP01000016">
    <property type="protein sequence ID" value="TBM42028.1"/>
    <property type="molecule type" value="Genomic_DNA"/>
</dbReference>
<organism evidence="13 17">
    <name type="scientific">Vibrio cholerae</name>
    <dbReference type="NCBI Taxonomy" id="666"/>
    <lineage>
        <taxon>Bacteria</taxon>
        <taxon>Pseudomonadati</taxon>
        <taxon>Pseudomonadota</taxon>
        <taxon>Gammaproteobacteria</taxon>
        <taxon>Vibrionales</taxon>
        <taxon>Vibrionaceae</taxon>
        <taxon>Vibrio</taxon>
    </lineage>
</organism>
<evidence type="ECO:0000313" key="10">
    <source>
        <dbReference type="EMBL" id="MVD25084.1"/>
    </source>
</evidence>
<gene>
    <name evidence="6 13" type="primary">rnpA</name>
    <name evidence="11" type="ORF">BC353_11885</name>
    <name evidence="10" type="ORF">D6U24_17190</name>
    <name evidence="12" type="ORF">EYB64_10420</name>
    <name evidence="8" type="ORF">F0M16_17335</name>
    <name evidence="13" type="ORF">FLM02_08265</name>
    <name evidence="14" type="ORF">FXF03_00140</name>
    <name evidence="9" type="ORF">KIN13_15370</name>
</gene>
<dbReference type="InterPro" id="IPR020568">
    <property type="entry name" value="Ribosomal_Su5_D2-typ_SF"/>
</dbReference>
<dbReference type="RefSeq" id="WP_001884349.1">
    <property type="nucleotide sequence ID" value="NZ_MOLL01000027.1"/>
</dbReference>
<evidence type="ECO:0000256" key="7">
    <source>
        <dbReference type="NCBIfam" id="TIGR00188"/>
    </source>
</evidence>
<dbReference type="Proteomes" id="UP000294145">
    <property type="component" value="Unassembled WGS sequence"/>
</dbReference>
<evidence type="ECO:0000313" key="18">
    <source>
        <dbReference type="Proteomes" id="UP000323225"/>
    </source>
</evidence>
<dbReference type="GO" id="GO:0001682">
    <property type="term" value="P:tRNA 5'-leader removal"/>
    <property type="evidence" value="ECO:0007669"/>
    <property type="project" value="UniProtKB-UniRule"/>
</dbReference>
<evidence type="ECO:0000313" key="19">
    <source>
        <dbReference type="Proteomes" id="UP000323819"/>
    </source>
</evidence>
<dbReference type="GO" id="GO:0030677">
    <property type="term" value="C:ribonuclease P complex"/>
    <property type="evidence" value="ECO:0007669"/>
    <property type="project" value="TreeGrafter"/>
</dbReference>
<dbReference type="Pfam" id="PF00825">
    <property type="entry name" value="Ribonuclease_P"/>
    <property type="match status" value="1"/>
</dbReference>
<reference evidence="9" key="7">
    <citation type="submission" date="2021-05" db="EMBL/GenBank/DDBJ databases">
        <authorList>
            <person name="Stine C."/>
        </authorList>
    </citation>
    <scope>NUCLEOTIDE SEQUENCE</scope>
    <source>
        <strain evidence="9">TDS0091212</strain>
    </source>
</reference>
<dbReference type="Proteomes" id="UP000323225">
    <property type="component" value="Unassembled WGS sequence"/>
</dbReference>
<evidence type="ECO:0000256" key="1">
    <source>
        <dbReference type="ARBA" id="ARBA00022694"/>
    </source>
</evidence>
<comment type="subunit">
    <text evidence="6">Consists of a catalytic RNA component (M1 or rnpB) and a protein subunit.</text>
</comment>
<dbReference type="EC" id="3.1.26.5" evidence="6 7"/>
<evidence type="ECO:0000256" key="4">
    <source>
        <dbReference type="ARBA" id="ARBA00022801"/>
    </source>
</evidence>
<evidence type="ECO:0000313" key="9">
    <source>
        <dbReference type="EMBL" id="MBS7674798.1"/>
    </source>
</evidence>
<comment type="catalytic activity">
    <reaction evidence="6">
        <text>Endonucleolytic cleavage of RNA, removing 5'-extranucleotides from tRNA precursor.</text>
        <dbReference type="EC" id="3.1.26.5"/>
    </reaction>
</comment>
<dbReference type="SUPFAM" id="SSF54211">
    <property type="entry name" value="Ribosomal protein S5 domain 2-like"/>
    <property type="match status" value="1"/>
</dbReference>
<dbReference type="HAMAP" id="MF_00227">
    <property type="entry name" value="RNase_P"/>
    <property type="match status" value="1"/>
</dbReference>
<dbReference type="EMBL" id="QZRB01000027">
    <property type="protein sequence ID" value="MVD25084.1"/>
    <property type="molecule type" value="Genomic_DNA"/>
</dbReference>
<keyword evidence="1 6" id="KW-0819">tRNA processing</keyword>
<evidence type="ECO:0000313" key="8">
    <source>
        <dbReference type="EMBL" id="KAA1253456.1"/>
    </source>
</evidence>
<evidence type="ECO:0000313" key="20">
    <source>
        <dbReference type="Proteomes" id="UP000471242"/>
    </source>
</evidence>
<dbReference type="Proteomes" id="UP000319979">
    <property type="component" value="Unassembled WGS sequence"/>
</dbReference>
<keyword evidence="4 6" id="KW-0378">Hydrolase</keyword>
<comment type="similarity">
    <text evidence="6">Belongs to the RnpA family.</text>
</comment>
<dbReference type="GO" id="GO:0004526">
    <property type="term" value="F:ribonuclease P activity"/>
    <property type="evidence" value="ECO:0007669"/>
    <property type="project" value="UniProtKB-UniRule"/>
</dbReference>
<proteinExistence type="inferred from homology"/>
<sequence length="118" mass="13604">MSTYAFNRELRLLTPEHYQKVFQQAHSAGSPHLTIIARANNLSHPRLGLAVPKKQIKTAVGRNRFKRICRESFRLHQNQLANKDFVVIAKKSAQDLSNEELFNLLGKLWQRLSRPSRG</sequence>
<dbReference type="InterPro" id="IPR000100">
    <property type="entry name" value="RNase_P"/>
</dbReference>